<gene>
    <name evidence="1" type="ORF">F4821DRAFT_272737</name>
</gene>
<dbReference type="Proteomes" id="UP001497680">
    <property type="component" value="Unassembled WGS sequence"/>
</dbReference>
<sequence length="806" mass="90281">MSLESPSTAAADTDPLPGPRSRELLAPHTGLGVADQACKECHRRKARCDRGLPTCNLCARYRRHCLYQKHSRTPLTRKYLTEVEERLERSEAQLRQLRSLLPSSRNDGEVRRPAEESGNTFNFAELDHQTPAAEVTGNRSLARPLQPASTQTASFDTPRQLSNAAPENWTAPPGDRNSSRDRDDRLLATPLSRMYHQRSTVTQNTVLESPPATHDLDWDERDTFVNSPTSQGTTTGSTEDDGPGISDGMASLSVDEGEGGYLGVASGAALLRILEPARRRSSSQATTHRPTMRFPLLEQPNPNKHITDAMIDAYFRVYHVSYPIIHEPTFRAQYSEVIPRPDGNSWLVLAYVVAAIGVFSADTQISNLDLPLFAQARSMMSFNLLEVGNMTLVQAFTLISNYQQKRNKPNSGYNYLGLAVRMAMGLGLHKEFQGWSISPLNMEMRRRVWWTLCVFEVGATITFSRPSSWPFEGVDVSLPMNVNDRELTTRSQSYPPESFDITPYTAVRTQASFHIATILIYNRVISKPFPTAEELLRLDAENLVPWIQSIPSYFSETATVPLKFKLAHAVMQWRFRNFRIIMYRPFVIRRALNTRDGRQEDSSAASLEAYETCLDEAQRTISSIAAYWEGNEHSRVASWYALYFLFQAALIPCICLRNAPYKASPWRQQIAITLRTIAGLASVNSSAGRCHQVISELCSRYLEPGTVAANSGSSSTTLNDQPPTHNYQDEQSGDPRTTTISEEVNMNMNEPIADSPQTQINHIYSMMWPNVTPLEAADLVMGDDAWMEFLREDGSGGDVGRNWFGG</sequence>
<organism evidence="1 2">
    <name type="scientific">Hypoxylon rubiginosum</name>
    <dbReference type="NCBI Taxonomy" id="110542"/>
    <lineage>
        <taxon>Eukaryota</taxon>
        <taxon>Fungi</taxon>
        <taxon>Dikarya</taxon>
        <taxon>Ascomycota</taxon>
        <taxon>Pezizomycotina</taxon>
        <taxon>Sordariomycetes</taxon>
        <taxon>Xylariomycetidae</taxon>
        <taxon>Xylariales</taxon>
        <taxon>Hypoxylaceae</taxon>
        <taxon>Hypoxylon</taxon>
    </lineage>
</organism>
<dbReference type="EMBL" id="MU394380">
    <property type="protein sequence ID" value="KAI6082027.1"/>
    <property type="molecule type" value="Genomic_DNA"/>
</dbReference>
<comment type="caution">
    <text evidence="1">The sequence shown here is derived from an EMBL/GenBank/DDBJ whole genome shotgun (WGS) entry which is preliminary data.</text>
</comment>
<keyword evidence="2" id="KW-1185">Reference proteome</keyword>
<protein>
    <submittedName>
        <fullName evidence="1">Uncharacterized protein</fullName>
    </submittedName>
</protein>
<proteinExistence type="predicted"/>
<accession>A0ACC0CNR4</accession>
<reference evidence="1 2" key="1">
    <citation type="journal article" date="2022" name="New Phytol.">
        <title>Ecological generalism drives hyperdiversity of secondary metabolite gene clusters in xylarialean endophytes.</title>
        <authorList>
            <person name="Franco M.E.E."/>
            <person name="Wisecaver J.H."/>
            <person name="Arnold A.E."/>
            <person name="Ju Y.M."/>
            <person name="Slot J.C."/>
            <person name="Ahrendt S."/>
            <person name="Moore L.P."/>
            <person name="Eastman K.E."/>
            <person name="Scott K."/>
            <person name="Konkel Z."/>
            <person name="Mondo S.J."/>
            <person name="Kuo A."/>
            <person name="Hayes R.D."/>
            <person name="Haridas S."/>
            <person name="Andreopoulos B."/>
            <person name="Riley R."/>
            <person name="LaButti K."/>
            <person name="Pangilinan J."/>
            <person name="Lipzen A."/>
            <person name="Amirebrahimi M."/>
            <person name="Yan J."/>
            <person name="Adam C."/>
            <person name="Keymanesh K."/>
            <person name="Ng V."/>
            <person name="Louie K."/>
            <person name="Northen T."/>
            <person name="Drula E."/>
            <person name="Henrissat B."/>
            <person name="Hsieh H.M."/>
            <person name="Youens-Clark K."/>
            <person name="Lutzoni F."/>
            <person name="Miadlikowska J."/>
            <person name="Eastwood D.C."/>
            <person name="Hamelin R.C."/>
            <person name="Grigoriev I.V."/>
            <person name="U'Ren J.M."/>
        </authorList>
    </citation>
    <scope>NUCLEOTIDE SEQUENCE [LARGE SCALE GENOMIC DNA]</scope>
    <source>
        <strain evidence="1 2">ER1909</strain>
    </source>
</reference>
<evidence type="ECO:0000313" key="2">
    <source>
        <dbReference type="Proteomes" id="UP001497680"/>
    </source>
</evidence>
<name>A0ACC0CNR4_9PEZI</name>
<evidence type="ECO:0000313" key="1">
    <source>
        <dbReference type="EMBL" id="KAI6082027.1"/>
    </source>
</evidence>